<evidence type="ECO:0000256" key="1">
    <source>
        <dbReference type="SAM" id="Phobius"/>
    </source>
</evidence>
<evidence type="ECO:0000313" key="2">
    <source>
        <dbReference type="EMBL" id="WNZ21880.1"/>
    </source>
</evidence>
<proteinExistence type="predicted"/>
<gene>
    <name evidence="2" type="ORF">HJG54_02680</name>
</gene>
<keyword evidence="1" id="KW-1133">Transmembrane helix</keyword>
<keyword evidence="1" id="KW-0812">Transmembrane</keyword>
<name>A0AA96WBI5_9CYAN</name>
<organism evidence="2">
    <name type="scientific">Leptolyngbya sp. NK1-12</name>
    <dbReference type="NCBI Taxonomy" id="2547451"/>
    <lineage>
        <taxon>Bacteria</taxon>
        <taxon>Bacillati</taxon>
        <taxon>Cyanobacteriota</taxon>
        <taxon>Cyanophyceae</taxon>
        <taxon>Leptolyngbyales</taxon>
        <taxon>Leptolyngbyaceae</taxon>
        <taxon>Leptolyngbya group</taxon>
        <taxon>Leptolyngbya</taxon>
    </lineage>
</organism>
<sequence length="362" mass="40606">MDRRPESSRNGKSELNGKVIYPIVEVRRVVQPRVYTRRHPSLLPLVFLCSMIGLGIVLFVNGTRQLETSEQVPRSEAFRWAVNRAMSAAELTQTAQSAKEWQQVANWWQEAVKLMQAVPKSDANHAVALAKITEYQTNLAYAQNRSAAAADQPAATKNLWGIGSRRAMVLKLQGPPTEVDRYDSMCKEILHYGKSRIELSNGMVTQYEDFDRKFKVSETEPPPSARSGSAWNLGSTKEDVFQIQGTPTRIVNYDYSDRETLYYGSSTVELTKQRVTGYSNEGGNLRVRIVPILSGNEGAGNVWTLDSSREEILRVQGTPTQVLLDNSACSETFYYGSSSINFKNGFVAGYDNLDRNLRVKTR</sequence>
<feature type="transmembrane region" description="Helical" evidence="1">
    <location>
        <begin position="42"/>
        <end position="60"/>
    </location>
</feature>
<dbReference type="AlphaFoldDB" id="A0AA96WBI5"/>
<dbReference type="RefSeq" id="WP_316433198.1">
    <property type="nucleotide sequence ID" value="NZ_CP053586.1"/>
</dbReference>
<accession>A0AA96WBI5</accession>
<protein>
    <submittedName>
        <fullName evidence="2">Uncharacterized protein</fullName>
    </submittedName>
</protein>
<keyword evidence="1" id="KW-0472">Membrane</keyword>
<dbReference type="EMBL" id="CP053586">
    <property type="protein sequence ID" value="WNZ21880.1"/>
    <property type="molecule type" value="Genomic_DNA"/>
</dbReference>
<reference evidence="2" key="1">
    <citation type="submission" date="2020-05" db="EMBL/GenBank/DDBJ databases">
        <authorList>
            <person name="Zhu T."/>
            <person name="Keshari N."/>
            <person name="Lu X."/>
        </authorList>
    </citation>
    <scope>NUCLEOTIDE SEQUENCE</scope>
    <source>
        <strain evidence="2">NK1-12</strain>
    </source>
</reference>